<comment type="caution">
    <text evidence="1">The sequence shown here is derived from an EMBL/GenBank/DDBJ whole genome shotgun (WGS) entry which is preliminary data.</text>
</comment>
<accession>F9NY83</accession>
<dbReference type="eggNOG" id="ENOG502ZRP6">
    <property type="taxonomic scope" value="Bacteria"/>
</dbReference>
<organism evidence="1 2">
    <name type="scientific">[Propionibacterium] namnetense SK182B-JCVI</name>
    <dbReference type="NCBI Taxonomy" id="1051006"/>
    <lineage>
        <taxon>Bacteria</taxon>
        <taxon>Bacillati</taxon>
        <taxon>Actinomycetota</taxon>
        <taxon>Actinomycetes</taxon>
        <taxon>Propionibacteriales</taxon>
        <taxon>Propionibacteriaceae</taxon>
        <taxon>Cutibacterium</taxon>
    </lineage>
</organism>
<name>F9NY83_9ACTN</name>
<dbReference type="EMBL" id="AFUN01000047">
    <property type="protein sequence ID" value="EGR94467.1"/>
    <property type="molecule type" value="Genomic_DNA"/>
</dbReference>
<proteinExistence type="predicted"/>
<dbReference type="PATRIC" id="fig|1051006.4.peg.2155"/>
<gene>
    <name evidence="1" type="ORF">HMPREF1162_1586</name>
</gene>
<dbReference type="Proteomes" id="UP000007832">
    <property type="component" value="Unassembled WGS sequence"/>
</dbReference>
<reference evidence="1 2" key="1">
    <citation type="submission" date="2011-07" db="EMBL/GenBank/DDBJ databases">
        <title>Genome Sequence of Propionibacterium acnes SK182B-JCVI.</title>
        <authorList>
            <person name="Durkin A.S."/>
            <person name="Madupu R."/>
            <person name="Hostetler J."/>
            <person name="Radune D."/>
            <person name="Torralba M."/>
            <person name="Methe B."/>
            <person name="Sutton G."/>
            <person name="Strausberg R.L."/>
            <person name="Nelson K.E."/>
        </authorList>
    </citation>
    <scope>NUCLEOTIDE SEQUENCE [LARGE SCALE GENOMIC DNA]</scope>
    <source>
        <strain evidence="1 2">SK182B-JCVI</strain>
    </source>
</reference>
<protein>
    <submittedName>
        <fullName evidence="1">Uncharacterized protein</fullName>
    </submittedName>
</protein>
<sequence length="52" mass="5272">MAPKGLKAGKFLAKKVGPGAVVLCAAGAGWAWYRSDAHGWVRVGDAVSGCLS</sequence>
<evidence type="ECO:0000313" key="1">
    <source>
        <dbReference type="EMBL" id="EGR94467.1"/>
    </source>
</evidence>
<dbReference type="RefSeq" id="WP_002550163.1">
    <property type="nucleotide sequence ID" value="NZ_AFUN01000047.1"/>
</dbReference>
<dbReference type="AlphaFoldDB" id="F9NY83"/>
<evidence type="ECO:0000313" key="2">
    <source>
        <dbReference type="Proteomes" id="UP000007832"/>
    </source>
</evidence>